<dbReference type="EMBL" id="JAINUG010000029">
    <property type="protein sequence ID" value="KAJ8409741.1"/>
    <property type="molecule type" value="Genomic_DNA"/>
</dbReference>
<dbReference type="AlphaFoldDB" id="A0AAD7SVX7"/>
<organism evidence="2 3">
    <name type="scientific">Aldrovandia affinis</name>
    <dbReference type="NCBI Taxonomy" id="143900"/>
    <lineage>
        <taxon>Eukaryota</taxon>
        <taxon>Metazoa</taxon>
        <taxon>Chordata</taxon>
        <taxon>Craniata</taxon>
        <taxon>Vertebrata</taxon>
        <taxon>Euteleostomi</taxon>
        <taxon>Actinopterygii</taxon>
        <taxon>Neopterygii</taxon>
        <taxon>Teleostei</taxon>
        <taxon>Notacanthiformes</taxon>
        <taxon>Halosauridae</taxon>
        <taxon>Aldrovandia</taxon>
    </lineage>
</organism>
<evidence type="ECO:0000313" key="3">
    <source>
        <dbReference type="Proteomes" id="UP001221898"/>
    </source>
</evidence>
<evidence type="ECO:0000313" key="2">
    <source>
        <dbReference type="EMBL" id="KAJ8409741.1"/>
    </source>
</evidence>
<gene>
    <name evidence="2" type="ORF">AAFF_G00218000</name>
</gene>
<evidence type="ECO:0000256" key="1">
    <source>
        <dbReference type="SAM" id="MobiDB-lite"/>
    </source>
</evidence>
<feature type="region of interest" description="Disordered" evidence="1">
    <location>
        <begin position="1"/>
        <end position="62"/>
    </location>
</feature>
<accession>A0AAD7SVX7</accession>
<sequence>MEALRSVLERAIPGNGAGAGANRTGHSPDPCPGPAVGCAGRGRKGTLVEGGTQGAEGRLVKRQEDLTELPPCQWGGWHGGAEIVNKPSRHAPLAAGVVK</sequence>
<dbReference type="Proteomes" id="UP001221898">
    <property type="component" value="Unassembled WGS sequence"/>
</dbReference>
<name>A0AAD7SVX7_9TELE</name>
<proteinExistence type="predicted"/>
<protein>
    <submittedName>
        <fullName evidence="2">Uncharacterized protein</fullName>
    </submittedName>
</protein>
<comment type="caution">
    <text evidence="2">The sequence shown here is derived from an EMBL/GenBank/DDBJ whole genome shotgun (WGS) entry which is preliminary data.</text>
</comment>
<reference evidence="2" key="1">
    <citation type="journal article" date="2023" name="Science">
        <title>Genome structures resolve the early diversification of teleost fishes.</title>
        <authorList>
            <person name="Parey E."/>
            <person name="Louis A."/>
            <person name="Montfort J."/>
            <person name="Bouchez O."/>
            <person name="Roques C."/>
            <person name="Iampietro C."/>
            <person name="Lluch J."/>
            <person name="Castinel A."/>
            <person name="Donnadieu C."/>
            <person name="Desvignes T."/>
            <person name="Floi Bucao C."/>
            <person name="Jouanno E."/>
            <person name="Wen M."/>
            <person name="Mejri S."/>
            <person name="Dirks R."/>
            <person name="Jansen H."/>
            <person name="Henkel C."/>
            <person name="Chen W.J."/>
            <person name="Zahm M."/>
            <person name="Cabau C."/>
            <person name="Klopp C."/>
            <person name="Thompson A.W."/>
            <person name="Robinson-Rechavi M."/>
            <person name="Braasch I."/>
            <person name="Lecointre G."/>
            <person name="Bobe J."/>
            <person name="Postlethwait J.H."/>
            <person name="Berthelot C."/>
            <person name="Roest Crollius H."/>
            <person name="Guiguen Y."/>
        </authorList>
    </citation>
    <scope>NUCLEOTIDE SEQUENCE</scope>
    <source>
        <strain evidence="2">NC1722</strain>
    </source>
</reference>
<keyword evidence="3" id="KW-1185">Reference proteome</keyword>